<reference evidence="1 2" key="1">
    <citation type="submission" date="2024-06" db="EMBL/GenBank/DDBJ databases">
        <title>Novosphingobium rhizovicinus M1R2S20.</title>
        <authorList>
            <person name="Sun J.-Q."/>
        </authorList>
    </citation>
    <scope>NUCLEOTIDE SEQUENCE [LARGE SCALE GENOMIC DNA]</scope>
    <source>
        <strain evidence="1 2">M1R2S20</strain>
    </source>
</reference>
<sequence length="37" mass="4352">MTWSLLTVLGWTRARRRAPPLCVCSVLMRRRHADLQT</sequence>
<evidence type="ECO:0000313" key="1">
    <source>
        <dbReference type="EMBL" id="MEW9856108.1"/>
    </source>
</evidence>
<organism evidence="1 2">
    <name type="scientific">Novosphingobium rhizovicinum</name>
    <dbReference type="NCBI Taxonomy" id="3228928"/>
    <lineage>
        <taxon>Bacteria</taxon>
        <taxon>Pseudomonadati</taxon>
        <taxon>Pseudomonadota</taxon>
        <taxon>Alphaproteobacteria</taxon>
        <taxon>Sphingomonadales</taxon>
        <taxon>Sphingomonadaceae</taxon>
        <taxon>Novosphingobium</taxon>
    </lineage>
</organism>
<proteinExistence type="predicted"/>
<dbReference type="EMBL" id="JBFNXR010000050">
    <property type="protein sequence ID" value="MEW9856108.1"/>
    <property type="molecule type" value="Genomic_DNA"/>
</dbReference>
<comment type="caution">
    <text evidence="1">The sequence shown here is derived from an EMBL/GenBank/DDBJ whole genome shotgun (WGS) entry which is preliminary data.</text>
</comment>
<accession>A0ABV3RE40</accession>
<protein>
    <submittedName>
        <fullName evidence="1">Uncharacterized protein</fullName>
    </submittedName>
</protein>
<name>A0ABV3RE40_9SPHN</name>
<dbReference type="Proteomes" id="UP001556118">
    <property type="component" value="Unassembled WGS sequence"/>
</dbReference>
<gene>
    <name evidence="1" type="ORF">ABUH87_13280</name>
</gene>
<keyword evidence="2" id="KW-1185">Reference proteome</keyword>
<evidence type="ECO:0000313" key="2">
    <source>
        <dbReference type="Proteomes" id="UP001556118"/>
    </source>
</evidence>